<accession>A0AA35D7B8</accession>
<organism evidence="1 2">
    <name type="scientific">Comamonas aquatica</name>
    <dbReference type="NCBI Taxonomy" id="225991"/>
    <lineage>
        <taxon>Bacteria</taxon>
        <taxon>Pseudomonadati</taxon>
        <taxon>Pseudomonadota</taxon>
        <taxon>Betaproteobacteria</taxon>
        <taxon>Burkholderiales</taxon>
        <taxon>Comamonadaceae</taxon>
        <taxon>Comamonas</taxon>
    </lineage>
</organism>
<gene>
    <name evidence="1" type="ORF">GHA_01922</name>
</gene>
<evidence type="ECO:0000313" key="1">
    <source>
        <dbReference type="EMBL" id="CAB5689430.1"/>
    </source>
</evidence>
<reference evidence="1" key="1">
    <citation type="submission" date="2020-05" db="EMBL/GenBank/DDBJ databases">
        <authorList>
            <person name="Delgado-Blas J."/>
        </authorList>
    </citation>
    <scope>NUCLEOTIDE SEQUENCE</scope>
    <source>
        <strain evidence="1">BB1454</strain>
    </source>
</reference>
<proteinExistence type="predicted"/>
<dbReference type="EMBL" id="CAHPSC010000023">
    <property type="protein sequence ID" value="CAB5689430.1"/>
    <property type="molecule type" value="Genomic_DNA"/>
</dbReference>
<dbReference type="AlphaFoldDB" id="A0AA35D7B8"/>
<comment type="caution">
    <text evidence="1">The sequence shown here is derived from an EMBL/GenBank/DDBJ whole genome shotgun (WGS) entry which is preliminary data.</text>
</comment>
<evidence type="ECO:0000313" key="2">
    <source>
        <dbReference type="Proteomes" id="UP000834458"/>
    </source>
</evidence>
<name>A0AA35D7B8_9BURK</name>
<sequence length="52" mass="5751">MRDTFRTAPPHDAVNATLLPPTGAYQARDSAVFTRLGRNVRPCRAVQLLART</sequence>
<dbReference type="Proteomes" id="UP000834458">
    <property type="component" value="Unassembled WGS sequence"/>
</dbReference>
<protein>
    <submittedName>
        <fullName evidence="1">Uncharacterized protein</fullName>
    </submittedName>
</protein>